<keyword evidence="5" id="KW-1185">Reference proteome</keyword>
<protein>
    <submittedName>
        <fullName evidence="4">Putative glycosyltransferase</fullName>
    </submittedName>
</protein>
<keyword evidence="2 4" id="KW-0808">Transferase</keyword>
<reference evidence="4 5" key="4">
    <citation type="journal article" date="2009" name="Appl. Environ. Microbiol.">
        <title>Comparative genome-wide transcriptional profiling of Azorhizobium caulinodans ORS571 grown under free-living and symbiotic conditions.</title>
        <authorList>
            <person name="Tsukada S."/>
            <person name="Aono T."/>
            <person name="Akiba N."/>
            <person name="Lee KB."/>
            <person name="Liu CT."/>
            <person name="Toyazaki H."/>
            <person name="Oyaizu H."/>
        </authorList>
    </citation>
    <scope>NUCLEOTIDE SEQUENCE [LARGE SCALE GENOMIC DNA]</scope>
    <source>
        <strain evidence="5">ATCC 43989 / DSM 5975 / JCM 20966 / LMG 6465 / NBRC 14845 / NCIMB 13405 / ORS 571</strain>
    </source>
</reference>
<dbReference type="InterPro" id="IPR001296">
    <property type="entry name" value="Glyco_trans_1"/>
</dbReference>
<gene>
    <name evidence="4" type="primary">wbpY</name>
    <name evidence="4" type="ordered locus">AZC_0050</name>
</gene>
<dbReference type="Pfam" id="PF00534">
    <property type="entry name" value="Glycos_transf_1"/>
    <property type="match status" value="1"/>
</dbReference>
<evidence type="ECO:0000256" key="1">
    <source>
        <dbReference type="ARBA" id="ARBA00022676"/>
    </source>
</evidence>
<dbReference type="STRING" id="438753.AZC_0050"/>
<reference evidence="4 5" key="6">
    <citation type="journal article" date="2011" name="Appl. Environ. Microbiol.">
        <title>Involvement of the azorhizobial chromosome partition gene (parA) in the onset of bacteroid differentiation during Sesbania rostrata stem nodule development.</title>
        <authorList>
            <person name="Liu CT."/>
            <person name="Lee KB."/>
            <person name="Wang YS."/>
            <person name="Peng MH."/>
            <person name="Lee KT."/>
            <person name="Suzuki S."/>
            <person name="Suzuki T."/>
            <person name="Oyaizu H."/>
        </authorList>
    </citation>
    <scope>NUCLEOTIDE SEQUENCE [LARGE SCALE GENOMIC DNA]</scope>
    <source>
        <strain evidence="5">ATCC 43989 / DSM 5975 / JCM 20966 / LMG 6465 / NBRC 14845 / NCIMB 13405 / ORS 571</strain>
    </source>
</reference>
<dbReference type="PANTHER" id="PTHR12526">
    <property type="entry name" value="GLYCOSYLTRANSFERASE"/>
    <property type="match status" value="1"/>
</dbReference>
<dbReference type="Gene3D" id="3.40.50.2000">
    <property type="entry name" value="Glycogen Phosphorylase B"/>
    <property type="match status" value="1"/>
</dbReference>
<dbReference type="HOGENOM" id="CLU_711358_0_0_5"/>
<reference evidence="4 5" key="1">
    <citation type="journal article" date="2007" name="Appl. Environ. Microbiol.">
        <title>Rhizobial factors required for stem nodule maturation and maintenance in Sesbania rostrata-Azorhizobium caulinodans ORS571 symbiosis.</title>
        <authorList>
            <person name="Suzuki S."/>
            <person name="Aono T."/>
            <person name="Lee KB."/>
            <person name="Suzuki T."/>
            <person name="Liu CT."/>
            <person name="Miwa H."/>
            <person name="Wakao S."/>
            <person name="Iki T."/>
            <person name="Oyaizu H."/>
        </authorList>
    </citation>
    <scope>NUCLEOTIDE SEQUENCE [LARGE SCALE GENOMIC DNA]</scope>
    <source>
        <strain evidence="5">ATCC 43989 / DSM 5975 / JCM 20966 / LMG 6465 / NBRC 14845 / NCIMB 13405 / ORS 571</strain>
    </source>
</reference>
<dbReference type="CAZy" id="GT4">
    <property type="family name" value="Glycosyltransferase Family 4"/>
</dbReference>
<feature type="domain" description="Glycosyl transferase family 1" evidence="3">
    <location>
        <begin position="197"/>
        <end position="313"/>
    </location>
</feature>
<evidence type="ECO:0000313" key="4">
    <source>
        <dbReference type="EMBL" id="BAF86048.1"/>
    </source>
</evidence>
<dbReference type="Proteomes" id="UP000000270">
    <property type="component" value="Chromosome"/>
</dbReference>
<reference evidence="5" key="2">
    <citation type="submission" date="2007-04" db="EMBL/GenBank/DDBJ databases">
        <title>Complete genome sequence of the nitrogen-fixing bacterium Azorhizobium caulinodans ORS571.</title>
        <authorList>
            <person name="Lee K.B."/>
            <person name="Backer P.D."/>
            <person name="Aono T."/>
            <person name="Liu C.T."/>
            <person name="Suzuki S."/>
            <person name="Suzuki T."/>
            <person name="Kaneko T."/>
            <person name="Yamada M."/>
            <person name="Tabata S."/>
            <person name="Kupfer D.M."/>
            <person name="Najar F.Z."/>
            <person name="Wiley G.B."/>
            <person name="Roe B."/>
            <person name="Binnewies T."/>
            <person name="Ussery D."/>
            <person name="Vereecke D."/>
            <person name="Gevers D."/>
            <person name="Holsters M."/>
            <person name="Oyaizu H."/>
        </authorList>
    </citation>
    <scope>NUCLEOTIDE SEQUENCE [LARGE SCALE GENOMIC DNA]</scope>
    <source>
        <strain evidence="5">ATCC 43989 / DSM 5975 / JCM 20966 / LMG 6465 / NBRC 14845 / NCIMB 13405 / ORS 571</strain>
    </source>
</reference>
<reference evidence="4 5" key="5">
    <citation type="journal article" date="2010" name="Appl. Environ. Microbiol.">
        <title>phrR-like gene praR of Azorhizobium caulinodans ORS571 is essential for symbiosis with Sesbania rostrata and is involved in expression of reb genes.</title>
        <authorList>
            <person name="Akiba N."/>
            <person name="Aono T."/>
            <person name="Toyazaki H."/>
            <person name="Sato S."/>
            <person name="Oyaizu H."/>
        </authorList>
    </citation>
    <scope>NUCLEOTIDE SEQUENCE [LARGE SCALE GENOMIC DNA]</scope>
    <source>
        <strain evidence="5">ATCC 43989 / DSM 5975 / JCM 20966 / LMG 6465 / NBRC 14845 / NCIMB 13405 / ORS 571</strain>
    </source>
</reference>
<dbReference type="SUPFAM" id="SSF53756">
    <property type="entry name" value="UDP-Glycosyltransferase/glycogen phosphorylase"/>
    <property type="match status" value="1"/>
</dbReference>
<evidence type="ECO:0000259" key="3">
    <source>
        <dbReference type="Pfam" id="PF00534"/>
    </source>
</evidence>
<dbReference type="GO" id="GO:0016757">
    <property type="term" value="F:glycosyltransferase activity"/>
    <property type="evidence" value="ECO:0007669"/>
    <property type="project" value="UniProtKB-KW"/>
</dbReference>
<dbReference type="AlphaFoldDB" id="A8IG72"/>
<accession>A8IG72</accession>
<evidence type="ECO:0000256" key="2">
    <source>
        <dbReference type="ARBA" id="ARBA00022679"/>
    </source>
</evidence>
<keyword evidence="1" id="KW-0328">Glycosyltransferase</keyword>
<dbReference type="RefSeq" id="WP_012168581.1">
    <property type="nucleotide sequence ID" value="NC_009937.1"/>
</dbReference>
<reference evidence="4 5" key="3">
    <citation type="journal article" date="2008" name="BMC Genomics">
        <title>The genome of the versatile nitrogen fixer Azorhizobium caulinodans ORS571.</title>
        <authorList>
            <person name="Lee KB."/>
            <person name="Backer P.D."/>
            <person name="Aono T."/>
            <person name="Liu CT."/>
            <person name="Suzuki S."/>
            <person name="Suzuki T."/>
            <person name="Kaneko T."/>
            <person name="Yamada M."/>
            <person name="Tabata S."/>
            <person name="Kupfer D.M."/>
            <person name="Najar F.Z."/>
            <person name="Wiley G.B."/>
            <person name="Roe B."/>
            <person name="Binnewies T.T."/>
            <person name="Ussery D.W."/>
            <person name="D'Haeze W."/>
            <person name="Herder J.D."/>
            <person name="Gevers D."/>
            <person name="Vereecke D."/>
            <person name="Holsters M."/>
            <person name="Oyaizu H."/>
        </authorList>
    </citation>
    <scope>NUCLEOTIDE SEQUENCE [LARGE SCALE GENOMIC DNA]</scope>
    <source>
        <strain evidence="5">ATCC 43989 / DSM 5975 / JCM 20966 / LMG 6465 / NBRC 14845 / NCIMB 13405 / ORS 571</strain>
    </source>
</reference>
<dbReference type="PANTHER" id="PTHR12526:SF510">
    <property type="entry name" value="D-INOSITOL 3-PHOSPHATE GLYCOSYLTRANSFERASE"/>
    <property type="match status" value="1"/>
</dbReference>
<evidence type="ECO:0000313" key="5">
    <source>
        <dbReference type="Proteomes" id="UP000000270"/>
    </source>
</evidence>
<name>A8IG72_AZOC5</name>
<sequence length="375" mass="42579">MKTVFLDITELRGNPVRTGIQRMVRQLLKAWPTDVEAVPVVYDSVREALRIISQETVEFLIESGDTPSMPLRDAVDQVNFLDDPARSPTVTLREGDKVHIPELFFDEKRTVFHRKAIASGVDLSVWIPDFIPWLRPECFPRIPSFHPYMHYLWLVFEARKRAFISAAVRDDFECRIYRRPSQGTIVTDLGADAINIGQQTFNADRKDLIFLGTLEPRKAQHVVYNAFIGRTRHPDLRLTFIGAIPEHGIPADFMPLVKSKRPDVRLLTEANDSDVAEIFKGARATVYTSQVEGYGLPPMESLYAGVPVIVRDNLPALVGKPDFGQLRLGRGDEEDIRSAIDIIGDDQRCAALWEDARRFPSRTWQAVARQIADWA</sequence>
<organism evidence="4 5">
    <name type="scientific">Azorhizobium caulinodans (strain ATCC 43989 / DSM 5975 / JCM 20966 / LMG 6465 / NBRC 14845 / NCIMB 13405 / ORS 571)</name>
    <dbReference type="NCBI Taxonomy" id="438753"/>
    <lineage>
        <taxon>Bacteria</taxon>
        <taxon>Pseudomonadati</taxon>
        <taxon>Pseudomonadota</taxon>
        <taxon>Alphaproteobacteria</taxon>
        <taxon>Hyphomicrobiales</taxon>
        <taxon>Xanthobacteraceae</taxon>
        <taxon>Azorhizobium</taxon>
    </lineage>
</organism>
<dbReference type="EMBL" id="AP009384">
    <property type="protein sequence ID" value="BAF86048.1"/>
    <property type="molecule type" value="Genomic_DNA"/>
</dbReference>
<dbReference type="KEGG" id="azc:AZC_0050"/>
<proteinExistence type="predicted"/>
<dbReference type="eggNOG" id="COG0438">
    <property type="taxonomic scope" value="Bacteria"/>
</dbReference>